<accession>K0R7H8</accession>
<evidence type="ECO:0008006" key="4">
    <source>
        <dbReference type="Google" id="ProtNLM"/>
    </source>
</evidence>
<dbReference type="OrthoDB" id="546632at2759"/>
<evidence type="ECO:0000313" key="3">
    <source>
        <dbReference type="Proteomes" id="UP000266841"/>
    </source>
</evidence>
<comment type="caution">
    <text evidence="2">The sequence shown here is derived from an EMBL/GenBank/DDBJ whole genome shotgun (WGS) entry which is preliminary data.</text>
</comment>
<evidence type="ECO:0000313" key="2">
    <source>
        <dbReference type="EMBL" id="EJK49398.1"/>
    </source>
</evidence>
<dbReference type="Proteomes" id="UP000266841">
    <property type="component" value="Unassembled WGS sequence"/>
</dbReference>
<proteinExistence type="predicted"/>
<feature type="region of interest" description="Disordered" evidence="1">
    <location>
        <begin position="136"/>
        <end position="165"/>
    </location>
</feature>
<evidence type="ECO:0000256" key="1">
    <source>
        <dbReference type="SAM" id="MobiDB-lite"/>
    </source>
</evidence>
<protein>
    <recommendedName>
        <fullName evidence="4">Orc1-like AAA ATPase domain-containing protein</fullName>
    </recommendedName>
</protein>
<gene>
    <name evidence="2" type="ORF">THAOC_31733</name>
</gene>
<keyword evidence="3" id="KW-1185">Reference proteome</keyword>
<dbReference type="PANTHER" id="PTHR43642">
    <property type="entry name" value="HYBRID SIGNAL TRANSDUCTION HISTIDINE KINASE G"/>
    <property type="match status" value="1"/>
</dbReference>
<dbReference type="EMBL" id="AGNL01044845">
    <property type="protein sequence ID" value="EJK49398.1"/>
    <property type="molecule type" value="Genomic_DNA"/>
</dbReference>
<organism evidence="2 3">
    <name type="scientific">Thalassiosira oceanica</name>
    <name type="common">Marine diatom</name>
    <dbReference type="NCBI Taxonomy" id="159749"/>
    <lineage>
        <taxon>Eukaryota</taxon>
        <taxon>Sar</taxon>
        <taxon>Stramenopiles</taxon>
        <taxon>Ochrophyta</taxon>
        <taxon>Bacillariophyta</taxon>
        <taxon>Coscinodiscophyceae</taxon>
        <taxon>Thalassiosirophycidae</taxon>
        <taxon>Thalassiosirales</taxon>
        <taxon>Thalassiosiraceae</taxon>
        <taxon>Thalassiosira</taxon>
    </lineage>
</organism>
<dbReference type="InterPro" id="IPR053159">
    <property type="entry name" value="Hybrid_Histidine_Kinase"/>
</dbReference>
<dbReference type="eggNOG" id="ENOG502SDA5">
    <property type="taxonomic scope" value="Eukaryota"/>
</dbReference>
<feature type="region of interest" description="Disordered" evidence="1">
    <location>
        <begin position="1326"/>
        <end position="1346"/>
    </location>
</feature>
<reference evidence="2 3" key="1">
    <citation type="journal article" date="2012" name="Genome Biol.">
        <title>Genome and low-iron response of an oceanic diatom adapted to chronic iron limitation.</title>
        <authorList>
            <person name="Lommer M."/>
            <person name="Specht M."/>
            <person name="Roy A.S."/>
            <person name="Kraemer L."/>
            <person name="Andreson R."/>
            <person name="Gutowska M.A."/>
            <person name="Wolf J."/>
            <person name="Bergner S.V."/>
            <person name="Schilhabel M.B."/>
            <person name="Klostermeier U.C."/>
            <person name="Beiko R.G."/>
            <person name="Rosenstiel P."/>
            <person name="Hippler M."/>
            <person name="Laroche J."/>
        </authorList>
    </citation>
    <scope>NUCLEOTIDE SEQUENCE [LARGE SCALE GENOMIC DNA]</scope>
    <source>
        <strain evidence="2 3">CCMP1005</strain>
    </source>
</reference>
<name>K0R7H8_THAOC</name>
<dbReference type="PANTHER" id="PTHR43642:SF1">
    <property type="entry name" value="HYBRID SIGNAL TRANSDUCTION HISTIDINE KINASE G"/>
    <property type="match status" value="1"/>
</dbReference>
<sequence length="1437" mass="154254">MSGDEVVRHRHRTAASISLLRTTASTQKLCCRSRSGRSRQATGAEAEAAQFLPCGAVTLAGRAGGWPWLGNDTAPDWKISGGGARSDQDVPIAHSKPCHGSRKMQNVGGGAEVEAASAVATKRSPRQFLPCGAVTLSGGRPPELRMQQSAPVDRAPQGRRGGPPRSYPLAAARLVSDLLGGRCTPSDADGELRDMVRSPGLLLFDPDPSDFPGSGPRFGGPAATHRGRDSEVARLVGAAASDPPRDSAGTGRRRPSAVRCVLLSGAAGSGKSSLARRAADALSADGGWMTSTVKFRRGADHGSLGLVYSLFDGLVSSAADDAAGFAGDDAGYGLRASDAVSRTLDGEAGRILSEALPSLPRLCPALATGGGPRRAGEAGARGGALAVLGEVLTLVGRHLADDDDEGGGGGSPSGGSNGRLLYACVYRDDEVGAGHPATVHADALRDSPHVDVVDEIVASSLGRDDISSMLAAELRLPRRLVDRLTAQVYNRTLGHAMFVVQLLNRLVGSGIVSYSPARQRYAWDEDRLARVRTFDSVASVIVSNLTSLDGTEPLKALRVLSCLLGRADLGLLRLLESNGTLSPDGGFETNLPPLVDGGIVEVSSDSSVSFTHDLILQQVYEGMSPEERAGMHLEIGTHLGSVLRLDDREGAALEGIMADLDIESDLLSDLTGQDGGGDRPAEGRWPGSAVLVAVDQVNLAGPEFAIARDPSDPSRFARWNMIAADETTRQSSFQMSANLCKRGIDFLSLGGDPWKDATDEQRRLSRRLHEGAAGSLFALGQLDRSVGYARAVIKNMSFDDSIRAYFLLVRSLIGLSMFSEVIATGVAVFRTMGIDIPDKPTPETLYRKMKRTSELLGRYEAGEIVEMAKTATISSRTRDLLMIQDAVGLASYRQASPYLPIFGCISIQYAIENRAVCAESAVAFVYYGSFLLVISEDFAGARKAAAGDFSRAEIARELDGDSFAQMALTGFLNLWFVPHVELCRILRDIYEHGKKVGDIYGARFSLLLHYRFAFYSGSEKLSILTKTYQMTMEKFLKYKTEGQYFIAIDISLVDSLTGCESEPYAALEGSEFPSEESLLSYLKSRKLQQSLVLLYLSRFMRSFWAGDYVEGHKHFELAEELPSFKLPTVQYLHAMFYRGLALFQTYREGNGEDYFEKGKSILETVRRWEPNCKRTFQNKFILLEAEYFASSCNIVASKESYVLSAKIAQDNGLLHEQGLAYELYGKFLKSIVEIDDARRYFLMACNCYSTWGAHAKVSALLVEQELTMADQIEEVSNASAELPAIPVHRGQAPDRSSTRREADPALAARIAAGHHVEGPVRCAGGARPAAAPVGRGGAAAGRGPVAPAGGLVRRGVRLARHRELSWTTRRAAAGTWGATWTILGLRQLAHAAGEGSIDLAAPLGDLVGSRRRASGTTHLVVASKILIYTSQKTSSST</sequence>